<dbReference type="InterPro" id="IPR012337">
    <property type="entry name" value="RNaseH-like_sf"/>
</dbReference>
<accession>A0A9P7BLN9</accession>
<evidence type="ECO:0000313" key="4">
    <source>
        <dbReference type="Proteomes" id="UP000716291"/>
    </source>
</evidence>
<dbReference type="AlphaFoldDB" id="A0A9P7BLN9"/>
<dbReference type="Proteomes" id="UP000716291">
    <property type="component" value="Unassembled WGS sequence"/>
</dbReference>
<name>A0A9P7BLN9_RHIOR</name>
<dbReference type="PANTHER" id="PTHR37984">
    <property type="entry name" value="PROTEIN CBG26694"/>
    <property type="match status" value="1"/>
</dbReference>
<dbReference type="GO" id="GO:0015074">
    <property type="term" value="P:DNA integration"/>
    <property type="evidence" value="ECO:0007669"/>
    <property type="project" value="InterPro"/>
</dbReference>
<dbReference type="GO" id="GO:0005634">
    <property type="term" value="C:nucleus"/>
    <property type="evidence" value="ECO:0007669"/>
    <property type="project" value="UniProtKB-ARBA"/>
</dbReference>
<protein>
    <recommendedName>
        <fullName evidence="2">Integrase catalytic domain-containing protein</fullName>
    </recommendedName>
</protein>
<dbReference type="InterPro" id="IPR041588">
    <property type="entry name" value="Integrase_H2C2"/>
</dbReference>
<dbReference type="InterPro" id="IPR001584">
    <property type="entry name" value="Integrase_cat-core"/>
</dbReference>
<dbReference type="PANTHER" id="PTHR37984:SF5">
    <property type="entry name" value="PROTEIN NYNRIN-LIKE"/>
    <property type="match status" value="1"/>
</dbReference>
<dbReference type="FunFam" id="1.10.340.70:FF:000001">
    <property type="entry name" value="Retrovirus-related Pol polyprotein from transposon gypsy-like Protein"/>
    <property type="match status" value="1"/>
</dbReference>
<reference evidence="3" key="1">
    <citation type="journal article" date="2020" name="Microb. Genom.">
        <title>Genetic diversity of clinical and environmental Mucorales isolates obtained from an investigation of mucormycosis cases among solid organ transplant recipients.</title>
        <authorList>
            <person name="Nguyen M.H."/>
            <person name="Kaul D."/>
            <person name="Muto C."/>
            <person name="Cheng S.J."/>
            <person name="Richter R.A."/>
            <person name="Bruno V.M."/>
            <person name="Liu G."/>
            <person name="Beyhan S."/>
            <person name="Sundermann A.J."/>
            <person name="Mounaud S."/>
            <person name="Pasculle A.W."/>
            <person name="Nierman W.C."/>
            <person name="Driscoll E."/>
            <person name="Cumbie R."/>
            <person name="Clancy C.J."/>
            <person name="Dupont C.L."/>
        </authorList>
    </citation>
    <scope>NUCLEOTIDE SEQUENCE</scope>
    <source>
        <strain evidence="3">GL11</strain>
    </source>
</reference>
<dbReference type="EMBL" id="JAANQT010003854">
    <property type="protein sequence ID" value="KAG1300686.1"/>
    <property type="molecule type" value="Genomic_DNA"/>
</dbReference>
<organism evidence="3 4">
    <name type="scientific">Rhizopus oryzae</name>
    <name type="common">Mucormycosis agent</name>
    <name type="synonym">Rhizopus arrhizus var. delemar</name>
    <dbReference type="NCBI Taxonomy" id="64495"/>
    <lineage>
        <taxon>Eukaryota</taxon>
        <taxon>Fungi</taxon>
        <taxon>Fungi incertae sedis</taxon>
        <taxon>Mucoromycota</taxon>
        <taxon>Mucoromycotina</taxon>
        <taxon>Mucoromycetes</taxon>
        <taxon>Mucorales</taxon>
        <taxon>Mucorineae</taxon>
        <taxon>Rhizopodaceae</taxon>
        <taxon>Rhizopus</taxon>
    </lineage>
</organism>
<feature type="domain" description="Integrase catalytic" evidence="2">
    <location>
        <begin position="151"/>
        <end position="309"/>
    </location>
</feature>
<keyword evidence="4" id="KW-1185">Reference proteome</keyword>
<dbReference type="Pfam" id="PF17921">
    <property type="entry name" value="Integrase_H2C2"/>
    <property type="match status" value="1"/>
</dbReference>
<sequence>MAVLPVGSWIFLARISLSLPIRNNAQEISIENEIFERNNIKRLQDVNQTIKECKKEGNENLVEIDGIWYWRDQERTVVMMPHTLVQDFLKLIHENPMVGGHLGREKTMAKAKENAWWPTLRTDVINFVKSCEVCIRHKAPTHKYVELKSIKVSEPCGVWAADVAFLPESTRGNRYLLVFMDYLTKWVVAAAIPTYDTNTVANVLLYSIVLVYGTPRKWITDNGKNFISEAMKTVCSRLGIKKVETSVEHPQSDGLVERMNRTVKTALATYVETMPDQWDNYLPFVTFAINTSKQASTGVSPFEAMFGRKAKLPTINDMTIPTIQSHNTKTWITYLNHYLPLLQNKIKQNLQESQERQQKYFNKNRKMKKKIDINDEVYKIKMKAEWKFPNAKFTGP</sequence>
<dbReference type="SUPFAM" id="SSF53098">
    <property type="entry name" value="Ribonuclease H-like"/>
    <property type="match status" value="1"/>
</dbReference>
<dbReference type="GO" id="GO:0003676">
    <property type="term" value="F:nucleic acid binding"/>
    <property type="evidence" value="ECO:0007669"/>
    <property type="project" value="InterPro"/>
</dbReference>
<dbReference type="InterPro" id="IPR050951">
    <property type="entry name" value="Retrovirus_Pol_polyprotein"/>
</dbReference>
<feature type="chain" id="PRO_5040396333" description="Integrase catalytic domain-containing protein" evidence="1">
    <location>
        <begin position="26"/>
        <end position="396"/>
    </location>
</feature>
<evidence type="ECO:0000259" key="2">
    <source>
        <dbReference type="PROSITE" id="PS50994"/>
    </source>
</evidence>
<keyword evidence="1" id="KW-0732">Signal</keyword>
<dbReference type="Gene3D" id="1.10.340.70">
    <property type="match status" value="1"/>
</dbReference>
<comment type="caution">
    <text evidence="3">The sequence shown here is derived from an EMBL/GenBank/DDBJ whole genome shotgun (WGS) entry which is preliminary data.</text>
</comment>
<dbReference type="Gene3D" id="3.30.420.10">
    <property type="entry name" value="Ribonuclease H-like superfamily/Ribonuclease H"/>
    <property type="match status" value="1"/>
</dbReference>
<dbReference type="Pfam" id="PF00665">
    <property type="entry name" value="rve"/>
    <property type="match status" value="1"/>
</dbReference>
<dbReference type="InterPro" id="IPR036397">
    <property type="entry name" value="RNaseH_sf"/>
</dbReference>
<evidence type="ECO:0000256" key="1">
    <source>
        <dbReference type="SAM" id="SignalP"/>
    </source>
</evidence>
<proteinExistence type="predicted"/>
<gene>
    <name evidence="3" type="ORF">G6F64_012468</name>
</gene>
<evidence type="ECO:0000313" key="3">
    <source>
        <dbReference type="EMBL" id="KAG1300686.1"/>
    </source>
</evidence>
<dbReference type="OrthoDB" id="2202254at2759"/>
<dbReference type="PROSITE" id="PS50994">
    <property type="entry name" value="INTEGRASE"/>
    <property type="match status" value="1"/>
</dbReference>
<dbReference type="FunFam" id="3.30.420.10:FF:000032">
    <property type="entry name" value="Retrovirus-related Pol polyprotein from transposon 297-like Protein"/>
    <property type="match status" value="1"/>
</dbReference>
<feature type="signal peptide" evidence="1">
    <location>
        <begin position="1"/>
        <end position="25"/>
    </location>
</feature>